<dbReference type="Proteomes" id="UP000641386">
    <property type="component" value="Unassembled WGS sequence"/>
</dbReference>
<name>A0A919DZ06_9ACTN</name>
<sequence length="61" mass="6844">MGGGGLGRGFLRLTCSDPAEHRRRVTSLSADIPGLPLPDWQQAVDREYEPWDREHQLGGRE</sequence>
<accession>A0A919DZ06</accession>
<evidence type="ECO:0000313" key="1">
    <source>
        <dbReference type="EMBL" id="GHE95388.1"/>
    </source>
</evidence>
<keyword evidence="2" id="KW-1185">Reference proteome</keyword>
<reference evidence="1" key="2">
    <citation type="submission" date="2020-09" db="EMBL/GenBank/DDBJ databases">
        <authorList>
            <person name="Sun Q."/>
            <person name="Ohkuma M."/>
        </authorList>
    </citation>
    <scope>NUCLEOTIDE SEQUENCE</scope>
    <source>
        <strain evidence="1">JCM 3302</strain>
    </source>
</reference>
<evidence type="ECO:0000313" key="2">
    <source>
        <dbReference type="Proteomes" id="UP000641386"/>
    </source>
</evidence>
<protein>
    <submittedName>
        <fullName evidence="1">Uncharacterized protein</fullName>
    </submittedName>
</protein>
<organism evidence="1 2">
    <name type="scientific">Streptomyces spiralis</name>
    <dbReference type="NCBI Taxonomy" id="66376"/>
    <lineage>
        <taxon>Bacteria</taxon>
        <taxon>Bacillati</taxon>
        <taxon>Actinomycetota</taxon>
        <taxon>Actinomycetes</taxon>
        <taxon>Kitasatosporales</taxon>
        <taxon>Streptomycetaceae</taxon>
        <taxon>Streptomyces</taxon>
    </lineage>
</organism>
<comment type="caution">
    <text evidence="1">The sequence shown here is derived from an EMBL/GenBank/DDBJ whole genome shotgun (WGS) entry which is preliminary data.</text>
</comment>
<dbReference type="AlphaFoldDB" id="A0A919DZ06"/>
<dbReference type="EMBL" id="BNBC01000033">
    <property type="protein sequence ID" value="GHE95388.1"/>
    <property type="molecule type" value="Genomic_DNA"/>
</dbReference>
<gene>
    <name evidence="1" type="ORF">GCM10014715_59630</name>
</gene>
<reference evidence="1" key="1">
    <citation type="journal article" date="2014" name="Int. J. Syst. Evol. Microbiol.">
        <title>Complete genome sequence of Corynebacterium casei LMG S-19264T (=DSM 44701T), isolated from a smear-ripened cheese.</title>
        <authorList>
            <consortium name="US DOE Joint Genome Institute (JGI-PGF)"/>
            <person name="Walter F."/>
            <person name="Albersmeier A."/>
            <person name="Kalinowski J."/>
            <person name="Ruckert C."/>
        </authorList>
    </citation>
    <scope>NUCLEOTIDE SEQUENCE</scope>
    <source>
        <strain evidence="1">JCM 3302</strain>
    </source>
</reference>
<proteinExistence type="predicted"/>